<dbReference type="InterPro" id="IPR007484">
    <property type="entry name" value="Peptidase_M28"/>
</dbReference>
<gene>
    <name evidence="3" type="ORF">NSO95_06750</name>
</gene>
<protein>
    <submittedName>
        <fullName evidence="3">M28 family peptidase</fullName>
    </submittedName>
</protein>
<evidence type="ECO:0000256" key="1">
    <source>
        <dbReference type="SAM" id="SignalP"/>
    </source>
</evidence>
<dbReference type="EMBL" id="JANKHH010000004">
    <property type="protein sequence ID" value="MCR2833639.1"/>
    <property type="molecule type" value="Genomic_DNA"/>
</dbReference>
<keyword evidence="4" id="KW-1185">Reference proteome</keyword>
<reference evidence="3 4" key="1">
    <citation type="submission" date="2022-08" db="EMBL/GenBank/DDBJ databases">
        <title>Polyphasic taxonomy analysis of Qipengyuania sp.RS5-5.</title>
        <authorList>
            <person name="Xamxidin M."/>
            <person name="Wu M."/>
        </authorList>
    </citation>
    <scope>NUCLEOTIDE SEQUENCE [LARGE SCALE GENOMIC DNA]</scope>
    <source>
        <strain evidence="3 4">RS5-5</strain>
    </source>
</reference>
<dbReference type="InterPro" id="IPR045175">
    <property type="entry name" value="M28_fam"/>
</dbReference>
<name>A0ABT1XQU4_9SPHN</name>
<keyword evidence="1" id="KW-0732">Signal</keyword>
<dbReference type="Pfam" id="PF04389">
    <property type="entry name" value="Peptidase_M28"/>
    <property type="match status" value="1"/>
</dbReference>
<evidence type="ECO:0000259" key="2">
    <source>
        <dbReference type="Pfam" id="PF04389"/>
    </source>
</evidence>
<dbReference type="PANTHER" id="PTHR12147:SF26">
    <property type="entry name" value="PEPTIDASE M28 DOMAIN-CONTAINING PROTEIN"/>
    <property type="match status" value="1"/>
</dbReference>
<dbReference type="PANTHER" id="PTHR12147">
    <property type="entry name" value="METALLOPEPTIDASE M28 FAMILY MEMBER"/>
    <property type="match status" value="1"/>
</dbReference>
<evidence type="ECO:0000313" key="3">
    <source>
        <dbReference type="EMBL" id="MCR2833639.1"/>
    </source>
</evidence>
<organism evidence="3 4">
    <name type="scientific">Parerythrobacter lacustris</name>
    <dbReference type="NCBI Taxonomy" id="2969984"/>
    <lineage>
        <taxon>Bacteria</taxon>
        <taxon>Pseudomonadati</taxon>
        <taxon>Pseudomonadota</taxon>
        <taxon>Alphaproteobacteria</taxon>
        <taxon>Sphingomonadales</taxon>
        <taxon>Erythrobacteraceae</taxon>
        <taxon>Parerythrobacter</taxon>
    </lineage>
</organism>
<feature type="signal peptide" evidence="1">
    <location>
        <begin position="1"/>
        <end position="27"/>
    </location>
</feature>
<evidence type="ECO:0000313" key="4">
    <source>
        <dbReference type="Proteomes" id="UP001206067"/>
    </source>
</evidence>
<sequence>MSGLRIGFALLLAAFLAACATMPSQRAAYQAERQALSDHIRVLSGPEYGGRMPGTEGGRMTQAYMVEKLTGYGFQPGAAGGSWHQPVTLQRFSPVSSRLTIRSGRQSLPLSGEGLLVRIRSESRTVKDAGIVFVADKQGLHAASLTGQVALVRADDMQAVATELLAAEPAAIVALFDDSAAFDRFARGFRNGRYGLITQPSDRTAFALLSPDLTRALYERLATDGEGLAARATEAGAPLPLDATADLAFETARETLETANVIGVLPGRVKGSGAVMLLAHWDHLGTCGGESDEDRLCNGAVDNASGVGVMLETARLIAAQGPLDRDLYIVGTTAEELGLLGAEAFAEDPPFPLPTIVAAFNMDTMAISPRGAPLTVIGDGRTPLDPGIRMVAESLGRKLDIREEHQAFVARQDGWALLSRDVPAVLVGSAMGDQSAFDAFMSTHYHAASDEWSPDMELGGATEDIFLHVELLRYFGNEVSYTPGKR</sequence>
<dbReference type="Proteomes" id="UP001206067">
    <property type="component" value="Unassembled WGS sequence"/>
</dbReference>
<dbReference type="SUPFAM" id="SSF53187">
    <property type="entry name" value="Zn-dependent exopeptidases"/>
    <property type="match status" value="1"/>
</dbReference>
<feature type="chain" id="PRO_5047215030" evidence="1">
    <location>
        <begin position="28"/>
        <end position="486"/>
    </location>
</feature>
<dbReference type="RefSeq" id="WP_257595419.1">
    <property type="nucleotide sequence ID" value="NZ_JANKHH010000004.1"/>
</dbReference>
<proteinExistence type="predicted"/>
<dbReference type="PROSITE" id="PS51257">
    <property type="entry name" value="PROKAR_LIPOPROTEIN"/>
    <property type="match status" value="1"/>
</dbReference>
<comment type="caution">
    <text evidence="3">The sequence shown here is derived from an EMBL/GenBank/DDBJ whole genome shotgun (WGS) entry which is preliminary data.</text>
</comment>
<feature type="domain" description="Peptidase M28" evidence="2">
    <location>
        <begin position="260"/>
        <end position="456"/>
    </location>
</feature>
<accession>A0ABT1XQU4</accession>
<dbReference type="Gene3D" id="3.40.630.10">
    <property type="entry name" value="Zn peptidases"/>
    <property type="match status" value="1"/>
</dbReference>